<comment type="subcellular location">
    <subcellularLocation>
        <location evidence="1">Cell membrane</location>
        <topology evidence="1">Multi-pass membrane protein</topology>
    </subcellularLocation>
</comment>
<evidence type="ECO:0000256" key="1">
    <source>
        <dbReference type="ARBA" id="ARBA00004651"/>
    </source>
</evidence>
<dbReference type="InterPro" id="IPR001123">
    <property type="entry name" value="LeuE-type"/>
</dbReference>
<keyword evidence="4 6" id="KW-1133">Transmembrane helix</keyword>
<accession>A0ABN0GAV1</accession>
<evidence type="ECO:0000256" key="2">
    <source>
        <dbReference type="ARBA" id="ARBA00022475"/>
    </source>
</evidence>
<dbReference type="PANTHER" id="PTHR30086:SF20">
    <property type="entry name" value="ARGININE EXPORTER PROTEIN ARGO-RELATED"/>
    <property type="match status" value="1"/>
</dbReference>
<evidence type="ECO:0000256" key="5">
    <source>
        <dbReference type="ARBA" id="ARBA00023136"/>
    </source>
</evidence>
<keyword evidence="8" id="KW-1185">Reference proteome</keyword>
<proteinExistence type="predicted"/>
<name>A0ABN0GAV1_9BURK</name>
<keyword evidence="2" id="KW-1003">Cell membrane</keyword>
<feature type="transmembrane region" description="Helical" evidence="6">
    <location>
        <begin position="95"/>
        <end position="112"/>
    </location>
</feature>
<organism evidence="7 8">
    <name type="scientific">Burkholderia humptydooensis MSMB43</name>
    <dbReference type="NCBI Taxonomy" id="441157"/>
    <lineage>
        <taxon>Bacteria</taxon>
        <taxon>Pseudomonadati</taxon>
        <taxon>Pseudomonadota</taxon>
        <taxon>Betaproteobacteria</taxon>
        <taxon>Burkholderiales</taxon>
        <taxon>Burkholderiaceae</taxon>
        <taxon>Burkholderia</taxon>
        <taxon>pseudomallei group</taxon>
    </lineage>
</organism>
<evidence type="ECO:0000313" key="7">
    <source>
        <dbReference type="EMBL" id="EIP89296.1"/>
    </source>
</evidence>
<feature type="transmembrane region" description="Helical" evidence="6">
    <location>
        <begin position="201"/>
        <end position="219"/>
    </location>
</feature>
<dbReference type="PANTHER" id="PTHR30086">
    <property type="entry name" value="ARGININE EXPORTER PROTEIN ARGO"/>
    <property type="match status" value="1"/>
</dbReference>
<feature type="transmembrane region" description="Helical" evidence="6">
    <location>
        <begin position="27"/>
        <end position="49"/>
    </location>
</feature>
<dbReference type="PIRSF" id="PIRSF006324">
    <property type="entry name" value="LeuE"/>
    <property type="match status" value="1"/>
</dbReference>
<protein>
    <submittedName>
        <fullName evidence="7">Lysine exporter protein (LYSE/YGGA)</fullName>
    </submittedName>
</protein>
<dbReference type="Pfam" id="PF01810">
    <property type="entry name" value="LysE"/>
    <property type="match status" value="1"/>
</dbReference>
<dbReference type="EMBL" id="JH692061">
    <property type="protein sequence ID" value="EIP89296.1"/>
    <property type="molecule type" value="Genomic_DNA"/>
</dbReference>
<feature type="transmembrane region" description="Helical" evidence="6">
    <location>
        <begin position="168"/>
        <end position="189"/>
    </location>
</feature>
<feature type="transmembrane region" description="Helical" evidence="6">
    <location>
        <begin position="61"/>
        <end position="89"/>
    </location>
</feature>
<reference evidence="8" key="1">
    <citation type="journal article" date="2012" name="J. Bacteriol.">
        <title>Revised Genome Sequence of Burkholderia thailandensis MSMB43 with Improved Annotation.</title>
        <authorList>
            <person name="Zhuo Y."/>
            <person name="Liu L."/>
            <person name="Wang Q."/>
            <person name="Liu X."/>
            <person name="Ren B."/>
            <person name="Liu M."/>
            <person name="Ni P."/>
            <person name="Cheng Y.Q."/>
            <person name="Zhang L."/>
        </authorList>
    </citation>
    <scope>NUCLEOTIDE SEQUENCE [LARGE SCALE GENOMIC DNA]</scope>
    <source>
        <strain evidence="8">MSMB43</strain>
    </source>
</reference>
<evidence type="ECO:0000256" key="3">
    <source>
        <dbReference type="ARBA" id="ARBA00022692"/>
    </source>
</evidence>
<evidence type="ECO:0000313" key="8">
    <source>
        <dbReference type="Proteomes" id="UP000004682"/>
    </source>
</evidence>
<dbReference type="Proteomes" id="UP000004682">
    <property type="component" value="Unassembled WGS sequence"/>
</dbReference>
<gene>
    <name evidence="7" type="ORF">A33K_12875</name>
</gene>
<keyword evidence="3 6" id="KW-0812">Transmembrane</keyword>
<evidence type="ECO:0000256" key="6">
    <source>
        <dbReference type="SAM" id="Phobius"/>
    </source>
</evidence>
<evidence type="ECO:0000256" key="4">
    <source>
        <dbReference type="ARBA" id="ARBA00022989"/>
    </source>
</evidence>
<sequence>MFVSGDQITLHVSFTQTFADMIQTSTLSLFAAAVLVLLMSPGPNMAFVIAHGAAHGLRGGVAAALGIGAADLVLTALTAAGVATAVAAWPPSFDLIRYAGAAYLLWMAYRAVCRPGSLGKVASTERSLWSVGVRAMLNSLSNPKALLFFIVFLPQFVDRHGASVAGQLAALGCALAAISVAFHALLGAAGHMVRGFIGHRAASAGLAALFVLLAVRLATMSRLS</sequence>
<keyword evidence="5 6" id="KW-0472">Membrane</keyword>
<feature type="transmembrane region" description="Helical" evidence="6">
    <location>
        <begin position="133"/>
        <end position="156"/>
    </location>
</feature>